<dbReference type="AlphaFoldDB" id="A0A562ZP23"/>
<evidence type="ECO:0000313" key="1">
    <source>
        <dbReference type="EMBL" id="TWO70342.1"/>
    </source>
</evidence>
<dbReference type="Proteomes" id="UP000318199">
    <property type="component" value="Unassembled WGS sequence"/>
</dbReference>
<accession>A0A562ZP23</accession>
<reference evidence="1 2" key="1">
    <citation type="submission" date="2019-07" db="EMBL/GenBank/DDBJ databases">
        <title>Caenimonas sedimenti sp. nov., isolated from activated sludge.</title>
        <authorList>
            <person name="Xu J."/>
        </authorList>
    </citation>
    <scope>NUCLEOTIDE SEQUENCE [LARGE SCALE GENOMIC DNA]</scope>
    <source>
        <strain evidence="1 2">HX-9-20</strain>
    </source>
</reference>
<organism evidence="1 2">
    <name type="scientific">Caenimonas sedimenti</name>
    <dbReference type="NCBI Taxonomy" id="2596921"/>
    <lineage>
        <taxon>Bacteria</taxon>
        <taxon>Pseudomonadati</taxon>
        <taxon>Pseudomonadota</taxon>
        <taxon>Betaproteobacteria</taxon>
        <taxon>Burkholderiales</taxon>
        <taxon>Comamonadaceae</taxon>
        <taxon>Caenimonas</taxon>
    </lineage>
</organism>
<evidence type="ECO:0000313" key="2">
    <source>
        <dbReference type="Proteomes" id="UP000318199"/>
    </source>
</evidence>
<name>A0A562ZP23_9BURK</name>
<gene>
    <name evidence="1" type="ORF">FN976_15250</name>
</gene>
<proteinExistence type="predicted"/>
<dbReference type="RefSeq" id="WP_145893898.1">
    <property type="nucleotide sequence ID" value="NZ_VOBQ01000012.1"/>
</dbReference>
<sequence length="68" mass="7678">MKKYITAATNSSQTCEFKRMRRELHRCAGRVRRVPMAGVEVAYLALADWLAATGEQAQHPYNPELAGR</sequence>
<dbReference type="EMBL" id="VOBQ01000012">
    <property type="protein sequence ID" value="TWO70342.1"/>
    <property type="molecule type" value="Genomic_DNA"/>
</dbReference>
<protein>
    <submittedName>
        <fullName evidence="1">Uncharacterized protein</fullName>
    </submittedName>
</protein>
<keyword evidence="2" id="KW-1185">Reference proteome</keyword>
<comment type="caution">
    <text evidence="1">The sequence shown here is derived from an EMBL/GenBank/DDBJ whole genome shotgun (WGS) entry which is preliminary data.</text>
</comment>